<evidence type="ECO:0000313" key="9">
    <source>
        <dbReference type="EMBL" id="GLH70640.1"/>
    </source>
</evidence>
<keyword evidence="4 8" id="KW-0566">Pantothenate biosynthesis</keyword>
<dbReference type="SUPFAM" id="SSF52374">
    <property type="entry name" value="Nucleotidylyl transferase"/>
    <property type="match status" value="1"/>
</dbReference>
<dbReference type="EMBL" id="BSDD01000004">
    <property type="protein sequence ID" value="GLH70640.1"/>
    <property type="molecule type" value="Genomic_DNA"/>
</dbReference>
<accession>A0ABQ5Q945</accession>
<feature type="binding site" evidence="8">
    <location>
        <position position="63"/>
    </location>
    <ligand>
        <name>beta-alanine</name>
        <dbReference type="ChEBI" id="CHEBI:57966"/>
    </ligand>
</feature>
<feature type="binding site" evidence="8">
    <location>
        <begin position="32"/>
        <end position="39"/>
    </location>
    <ligand>
        <name>ATP</name>
        <dbReference type="ChEBI" id="CHEBI:30616"/>
    </ligand>
</feature>
<keyword evidence="5 8" id="KW-0547">Nucleotide-binding</keyword>
<dbReference type="InterPro" id="IPR014729">
    <property type="entry name" value="Rossmann-like_a/b/a_fold"/>
</dbReference>
<feature type="binding site" evidence="8">
    <location>
        <position position="178"/>
    </location>
    <ligand>
        <name>ATP</name>
        <dbReference type="ChEBI" id="CHEBI:30616"/>
    </ligand>
</feature>
<dbReference type="NCBIfam" id="TIGR00018">
    <property type="entry name" value="panC"/>
    <property type="match status" value="1"/>
</dbReference>
<dbReference type="PANTHER" id="PTHR21299">
    <property type="entry name" value="CYTIDYLATE KINASE/PANTOATE-BETA-ALANINE LIGASE"/>
    <property type="match status" value="1"/>
</dbReference>
<proteinExistence type="inferred from homology"/>
<feature type="active site" description="Proton donor" evidence="8">
    <location>
        <position position="39"/>
    </location>
</feature>
<evidence type="ECO:0000256" key="4">
    <source>
        <dbReference type="ARBA" id="ARBA00022655"/>
    </source>
</evidence>
<dbReference type="CDD" id="cd00560">
    <property type="entry name" value="PanC"/>
    <property type="match status" value="1"/>
</dbReference>
<dbReference type="PANTHER" id="PTHR21299:SF1">
    <property type="entry name" value="PANTOATE--BETA-ALANINE LIGASE"/>
    <property type="match status" value="1"/>
</dbReference>
<dbReference type="HAMAP" id="MF_00158">
    <property type="entry name" value="PanC"/>
    <property type="match status" value="1"/>
</dbReference>
<evidence type="ECO:0000313" key="10">
    <source>
        <dbReference type="Proteomes" id="UP001165089"/>
    </source>
</evidence>
<evidence type="ECO:0000256" key="7">
    <source>
        <dbReference type="ARBA" id="ARBA00048258"/>
    </source>
</evidence>
<dbReference type="Pfam" id="PF02569">
    <property type="entry name" value="Pantoate_ligase"/>
    <property type="match status" value="1"/>
</dbReference>
<comment type="pathway">
    <text evidence="1 8">Cofactor biosynthesis; (R)-pantothenate biosynthesis; (R)-pantothenate from (R)-pantoate and beta-alanine: step 1/1.</text>
</comment>
<organism evidence="9 10">
    <name type="scientific">Geothrix rubra</name>
    <dbReference type="NCBI Taxonomy" id="2927977"/>
    <lineage>
        <taxon>Bacteria</taxon>
        <taxon>Pseudomonadati</taxon>
        <taxon>Acidobacteriota</taxon>
        <taxon>Holophagae</taxon>
        <taxon>Holophagales</taxon>
        <taxon>Holophagaceae</taxon>
        <taxon>Geothrix</taxon>
    </lineage>
</organism>
<dbReference type="InterPro" id="IPR042176">
    <property type="entry name" value="Pantoate_ligase_C"/>
</dbReference>
<comment type="catalytic activity">
    <reaction evidence="7 8">
        <text>(R)-pantoate + beta-alanine + ATP = (R)-pantothenate + AMP + diphosphate + H(+)</text>
        <dbReference type="Rhea" id="RHEA:10912"/>
        <dbReference type="ChEBI" id="CHEBI:15378"/>
        <dbReference type="ChEBI" id="CHEBI:15980"/>
        <dbReference type="ChEBI" id="CHEBI:29032"/>
        <dbReference type="ChEBI" id="CHEBI:30616"/>
        <dbReference type="ChEBI" id="CHEBI:33019"/>
        <dbReference type="ChEBI" id="CHEBI:57966"/>
        <dbReference type="ChEBI" id="CHEBI:456215"/>
        <dbReference type="EC" id="6.3.2.1"/>
    </reaction>
</comment>
<feature type="binding site" evidence="8">
    <location>
        <begin position="149"/>
        <end position="152"/>
    </location>
    <ligand>
        <name>ATP</name>
        <dbReference type="ChEBI" id="CHEBI:30616"/>
    </ligand>
</feature>
<protein>
    <recommendedName>
        <fullName evidence="8">Pantothenate synthetase</fullName>
        <shortName evidence="8">PS</shortName>
        <ecNumber evidence="8">6.3.2.1</ecNumber>
    </recommendedName>
    <alternativeName>
        <fullName evidence="8">Pantoate--beta-alanine ligase</fullName>
    </alternativeName>
    <alternativeName>
        <fullName evidence="8">Pantoate-activating enzyme</fullName>
    </alternativeName>
</protein>
<name>A0ABQ5Q945_9BACT</name>
<reference evidence="9 10" key="1">
    <citation type="journal article" date="2023" name="Antonie Van Leeuwenhoek">
        <title>Mesoterricola silvestris gen. nov., sp. nov., Mesoterricola sediminis sp. nov., Geothrix oryzae sp. nov., Geothrix edaphica sp. nov., Geothrix rubra sp. nov., and Geothrix limicola sp. nov., six novel members of Acidobacteriota isolated from soils.</title>
        <authorList>
            <person name="Itoh H."/>
            <person name="Sugisawa Y."/>
            <person name="Mise K."/>
            <person name="Xu Z."/>
            <person name="Kuniyasu M."/>
            <person name="Ushijima N."/>
            <person name="Kawano K."/>
            <person name="Kobayashi E."/>
            <person name="Shiratori Y."/>
            <person name="Masuda Y."/>
            <person name="Senoo K."/>
        </authorList>
    </citation>
    <scope>NUCLEOTIDE SEQUENCE [LARGE SCALE GENOMIC DNA]</scope>
    <source>
        <strain evidence="9 10">Red803</strain>
    </source>
</reference>
<keyword evidence="3 8" id="KW-0436">Ligase</keyword>
<comment type="subcellular location">
    <subcellularLocation>
        <location evidence="8">Cytoplasm</location>
    </subcellularLocation>
</comment>
<evidence type="ECO:0000256" key="5">
    <source>
        <dbReference type="ARBA" id="ARBA00022741"/>
    </source>
</evidence>
<dbReference type="InterPro" id="IPR003721">
    <property type="entry name" value="Pantoate_ligase"/>
</dbReference>
<comment type="caution">
    <text evidence="9">The sequence shown here is derived from an EMBL/GenBank/DDBJ whole genome shotgun (WGS) entry which is preliminary data.</text>
</comment>
<evidence type="ECO:0000256" key="3">
    <source>
        <dbReference type="ARBA" id="ARBA00022598"/>
    </source>
</evidence>
<comment type="similarity">
    <text evidence="2 8">Belongs to the pantothenate synthetase family.</text>
</comment>
<dbReference type="Gene3D" id="3.30.1300.10">
    <property type="entry name" value="Pantoate-beta-alanine ligase, C-terminal domain"/>
    <property type="match status" value="1"/>
</dbReference>
<feature type="binding site" evidence="8">
    <location>
        <position position="155"/>
    </location>
    <ligand>
        <name>(R)-pantoate</name>
        <dbReference type="ChEBI" id="CHEBI:15980"/>
    </ligand>
</feature>
<keyword evidence="10" id="KW-1185">Reference proteome</keyword>
<comment type="miscellaneous">
    <text evidence="8">The reaction proceeds by a bi uni uni bi ping pong mechanism.</text>
</comment>
<feature type="binding site" evidence="8">
    <location>
        <position position="63"/>
    </location>
    <ligand>
        <name>(R)-pantoate</name>
        <dbReference type="ChEBI" id="CHEBI:15980"/>
    </ligand>
</feature>
<feature type="binding site" evidence="8">
    <location>
        <begin position="186"/>
        <end position="189"/>
    </location>
    <ligand>
        <name>ATP</name>
        <dbReference type="ChEBI" id="CHEBI:30616"/>
    </ligand>
</feature>
<comment type="function">
    <text evidence="8">Catalyzes the condensation of pantoate with beta-alanine in an ATP-dependent reaction via a pantoyl-adenylate intermediate.</text>
</comment>
<gene>
    <name evidence="9" type="primary">panC1</name>
    <name evidence="8" type="synonym">panC</name>
    <name evidence="9" type="ORF">GETHPA_21730</name>
</gene>
<evidence type="ECO:0000256" key="8">
    <source>
        <dbReference type="HAMAP-Rule" id="MF_00158"/>
    </source>
</evidence>
<keyword evidence="6 8" id="KW-0067">ATP-binding</keyword>
<sequence>MAMRVVRTIADLRALLKPLREQGQRIGFVPTMGFLHEGHGALIRQSAARCDATVVSIFVNPNQFGPGEDLASYPRDLERDQSLCLETGASVLFLPEVAEIYPTGFQTHVEPGSLAEPLCGKFRPGHFRGVATVVAKLFNIVQPDLAFFGQKDYQQAVVIRRMVRDLNLPVDVVVVPTVREADGLALSSRNTYLDPAGRKRALALSEGLLAAREAFEGGERRTAKLIELAKAPLAKVDKVQYLELVDAQTLEPLKGVVNRTVALCVAAYVGDTRLIDNVILAPSPEEAGLNVSLSPQKS</sequence>
<dbReference type="Proteomes" id="UP001165089">
    <property type="component" value="Unassembled WGS sequence"/>
</dbReference>
<dbReference type="Gene3D" id="3.40.50.620">
    <property type="entry name" value="HUPs"/>
    <property type="match status" value="1"/>
</dbReference>
<evidence type="ECO:0000256" key="6">
    <source>
        <dbReference type="ARBA" id="ARBA00022840"/>
    </source>
</evidence>
<evidence type="ECO:0000256" key="1">
    <source>
        <dbReference type="ARBA" id="ARBA00004990"/>
    </source>
</evidence>
<evidence type="ECO:0000256" key="2">
    <source>
        <dbReference type="ARBA" id="ARBA00009256"/>
    </source>
</evidence>
<dbReference type="EC" id="6.3.2.1" evidence="8"/>
<comment type="subunit">
    <text evidence="8">Homodimer.</text>
</comment>
<keyword evidence="8" id="KW-0963">Cytoplasm</keyword>